<evidence type="ECO:0000256" key="5">
    <source>
        <dbReference type="ARBA" id="ARBA00023136"/>
    </source>
</evidence>
<feature type="compositionally biased region" description="Low complexity" evidence="7">
    <location>
        <begin position="11"/>
        <end position="24"/>
    </location>
</feature>
<dbReference type="InterPro" id="IPR001054">
    <property type="entry name" value="A/G_cyclase"/>
</dbReference>
<keyword evidence="2 8" id="KW-0812">Transmembrane</keyword>
<name>A0A9N8HNT7_9STRA</name>
<dbReference type="InterPro" id="IPR029787">
    <property type="entry name" value="Nucleotide_cyclase"/>
</dbReference>
<protein>
    <submittedName>
        <fullName evidence="10">Natriuretic peptide receptor 2</fullName>
    </submittedName>
</protein>
<proteinExistence type="predicted"/>
<evidence type="ECO:0000256" key="3">
    <source>
        <dbReference type="ARBA" id="ARBA00022741"/>
    </source>
</evidence>
<keyword evidence="11" id="KW-1185">Reference proteome</keyword>
<dbReference type="InterPro" id="IPR050401">
    <property type="entry name" value="Cyclic_nucleotide_synthase"/>
</dbReference>
<dbReference type="EMBL" id="CAICTM010001114">
    <property type="protein sequence ID" value="CAB9520571.1"/>
    <property type="molecule type" value="Genomic_DNA"/>
</dbReference>
<evidence type="ECO:0000256" key="8">
    <source>
        <dbReference type="SAM" id="Phobius"/>
    </source>
</evidence>
<evidence type="ECO:0000256" key="4">
    <source>
        <dbReference type="ARBA" id="ARBA00022989"/>
    </source>
</evidence>
<evidence type="ECO:0000313" key="10">
    <source>
        <dbReference type="EMBL" id="CAB9520571.1"/>
    </source>
</evidence>
<dbReference type="GO" id="GO:0004383">
    <property type="term" value="F:guanylate cyclase activity"/>
    <property type="evidence" value="ECO:0007669"/>
    <property type="project" value="TreeGrafter"/>
</dbReference>
<dbReference type="PANTHER" id="PTHR11920">
    <property type="entry name" value="GUANYLYL CYCLASE"/>
    <property type="match status" value="1"/>
</dbReference>
<dbReference type="GO" id="GO:0001653">
    <property type="term" value="F:peptide receptor activity"/>
    <property type="evidence" value="ECO:0007669"/>
    <property type="project" value="TreeGrafter"/>
</dbReference>
<keyword evidence="3" id="KW-0547">Nucleotide-binding</keyword>
<dbReference type="SUPFAM" id="SSF55073">
    <property type="entry name" value="Nucleotide cyclase"/>
    <property type="match status" value="1"/>
</dbReference>
<gene>
    <name evidence="10" type="ORF">SEMRO_1116_G242850.1</name>
</gene>
<dbReference type="Proteomes" id="UP001153069">
    <property type="component" value="Unassembled WGS sequence"/>
</dbReference>
<keyword evidence="5 8" id="KW-0472">Membrane</keyword>
<dbReference type="GO" id="GO:0005886">
    <property type="term" value="C:plasma membrane"/>
    <property type="evidence" value="ECO:0007669"/>
    <property type="project" value="TreeGrafter"/>
</dbReference>
<dbReference type="CDD" id="cd07302">
    <property type="entry name" value="CHD"/>
    <property type="match status" value="1"/>
</dbReference>
<keyword evidence="4 8" id="KW-1133">Transmembrane helix</keyword>
<dbReference type="AlphaFoldDB" id="A0A9N8HNT7"/>
<dbReference type="PANTHER" id="PTHR11920:SF335">
    <property type="entry name" value="GUANYLATE CYCLASE"/>
    <property type="match status" value="1"/>
</dbReference>
<feature type="domain" description="Guanylate cyclase" evidence="9">
    <location>
        <begin position="528"/>
        <end position="582"/>
    </location>
</feature>
<dbReference type="PROSITE" id="PS50125">
    <property type="entry name" value="GUANYLATE_CYCLASE_2"/>
    <property type="match status" value="1"/>
</dbReference>
<evidence type="ECO:0000256" key="2">
    <source>
        <dbReference type="ARBA" id="ARBA00022692"/>
    </source>
</evidence>
<accession>A0A9N8HNT7</accession>
<organism evidence="10 11">
    <name type="scientific">Seminavis robusta</name>
    <dbReference type="NCBI Taxonomy" id="568900"/>
    <lineage>
        <taxon>Eukaryota</taxon>
        <taxon>Sar</taxon>
        <taxon>Stramenopiles</taxon>
        <taxon>Ochrophyta</taxon>
        <taxon>Bacillariophyta</taxon>
        <taxon>Bacillariophyceae</taxon>
        <taxon>Bacillariophycidae</taxon>
        <taxon>Naviculales</taxon>
        <taxon>Naviculaceae</taxon>
        <taxon>Seminavis</taxon>
    </lineage>
</organism>
<dbReference type="GO" id="GO:0004016">
    <property type="term" value="F:adenylate cyclase activity"/>
    <property type="evidence" value="ECO:0007669"/>
    <property type="project" value="TreeGrafter"/>
</dbReference>
<evidence type="ECO:0000259" key="9">
    <source>
        <dbReference type="PROSITE" id="PS50125"/>
    </source>
</evidence>
<feature type="region of interest" description="Disordered" evidence="7">
    <location>
        <begin position="1"/>
        <end position="35"/>
    </location>
</feature>
<evidence type="ECO:0000256" key="7">
    <source>
        <dbReference type="SAM" id="MobiDB-lite"/>
    </source>
</evidence>
<dbReference type="GO" id="GO:0007168">
    <property type="term" value="P:receptor guanylyl cyclase signaling pathway"/>
    <property type="evidence" value="ECO:0007669"/>
    <property type="project" value="TreeGrafter"/>
</dbReference>
<evidence type="ECO:0000313" key="11">
    <source>
        <dbReference type="Proteomes" id="UP001153069"/>
    </source>
</evidence>
<keyword evidence="10" id="KW-0675">Receptor</keyword>
<comment type="caution">
    <text evidence="10">The sequence shown here is derived from an EMBL/GenBank/DDBJ whole genome shotgun (WGS) entry which is preliminary data.</text>
</comment>
<evidence type="ECO:0000256" key="6">
    <source>
        <dbReference type="ARBA" id="ARBA00023239"/>
    </source>
</evidence>
<dbReference type="OrthoDB" id="56625at2759"/>
<keyword evidence="6" id="KW-0456">Lyase</keyword>
<dbReference type="GO" id="GO:0000166">
    <property type="term" value="F:nucleotide binding"/>
    <property type="evidence" value="ECO:0007669"/>
    <property type="project" value="UniProtKB-KW"/>
</dbReference>
<feature type="transmembrane region" description="Helical" evidence="8">
    <location>
        <begin position="45"/>
        <end position="69"/>
    </location>
</feature>
<dbReference type="GO" id="GO:0035556">
    <property type="term" value="P:intracellular signal transduction"/>
    <property type="evidence" value="ECO:0007669"/>
    <property type="project" value="InterPro"/>
</dbReference>
<evidence type="ECO:0000256" key="1">
    <source>
        <dbReference type="ARBA" id="ARBA00004370"/>
    </source>
</evidence>
<dbReference type="Pfam" id="PF00211">
    <property type="entry name" value="Guanylate_cyc"/>
    <property type="match status" value="1"/>
</dbReference>
<dbReference type="Gene3D" id="3.30.70.1230">
    <property type="entry name" value="Nucleotide cyclase"/>
    <property type="match status" value="1"/>
</dbReference>
<reference evidence="10" key="1">
    <citation type="submission" date="2020-06" db="EMBL/GenBank/DDBJ databases">
        <authorList>
            <consortium name="Plant Systems Biology data submission"/>
        </authorList>
    </citation>
    <scope>NUCLEOTIDE SEQUENCE</scope>
    <source>
        <strain evidence="10">D6</strain>
    </source>
</reference>
<feature type="transmembrane region" description="Helical" evidence="8">
    <location>
        <begin position="424"/>
        <end position="448"/>
    </location>
</feature>
<sequence>MKDIPEKTFPMAAEEGSESMASGEDSPGEAGGGEKLSIAKNEDKVVWALRIFTTLLLFGVAVTVCVLAYKNAQGAQEEDFKQGFQEYSSKLMSGVEFYVKNRVGIVEGFAMDLSYAANGSWPFYTPPGYVVRAGHVAKLANFVGVSLAIKVETDQKTAWEAYVQEHKGWLAEELARQRGIPVEEVKGIFIPRVILAIKDGVPGPDMGEGPYFPAWMSYPPMAFPPLININSYGNPEIGRPMIDAALNKTTMPFSFSEDFMDEPDTKHPVALLAREALPGYAGEPFFQWSYPVYDSYTTSSEEERNVVALVRGGSTWDGYFANILQSGTPGLFLVLENKCNQTYTFGIEGERAVVLGRGDLHDPKYDDVVLTMTLDSMWGEQNEDDNEEEYGKAVPGVTVGDCHYRVRVYPTQEFEDSYYTNEPLLYTLTLAAVFLFTCMVFLAFDFFVERRQKAVLKSALQSGKLVSTLFPEEVRNQLYKEEEAKAKAKQKEKGWLAATTPDPGAVLGGASEGITAKQAIANLYPETTIFFCDLAGFTKWSSTRTPVEVFELLEALYGQFDSIAARYNVFKVETIGDCYVAVRNRSSRTSTRPCVDHDQILSILHGKTSWGAGIFG</sequence>
<comment type="subcellular location">
    <subcellularLocation>
        <location evidence="1">Membrane</location>
    </subcellularLocation>
</comment>